<dbReference type="VEuPathDB" id="FungiDB:F4678DRAFT_413442"/>
<reference evidence="4" key="1">
    <citation type="submission" date="2022-07" db="EMBL/GenBank/DDBJ databases">
        <title>Genome Sequence of Xylaria arbuscula.</title>
        <authorList>
            <person name="Buettner E."/>
        </authorList>
    </citation>
    <scope>NUCLEOTIDE SEQUENCE</scope>
    <source>
        <strain evidence="4">VT107</strain>
    </source>
</reference>
<dbReference type="EMBL" id="JANPWZ010000395">
    <property type="protein sequence ID" value="KAJ3577303.1"/>
    <property type="molecule type" value="Genomic_DNA"/>
</dbReference>
<evidence type="ECO:0000313" key="5">
    <source>
        <dbReference type="Proteomes" id="UP001148614"/>
    </source>
</evidence>
<dbReference type="Proteomes" id="UP001148614">
    <property type="component" value="Unassembled WGS sequence"/>
</dbReference>
<dbReference type="InterPro" id="IPR024983">
    <property type="entry name" value="CHAT_dom"/>
</dbReference>
<evidence type="ECO:0000256" key="1">
    <source>
        <dbReference type="PROSITE-ProRule" id="PRU00339"/>
    </source>
</evidence>
<dbReference type="Pfam" id="PF12770">
    <property type="entry name" value="CHAT"/>
    <property type="match status" value="2"/>
</dbReference>
<protein>
    <recommendedName>
        <fullName evidence="3">CHAT domain-containing protein</fullName>
    </recommendedName>
</protein>
<evidence type="ECO:0000313" key="4">
    <source>
        <dbReference type="EMBL" id="KAJ3577303.1"/>
    </source>
</evidence>
<accession>A0A9W8NJ21</accession>
<dbReference type="PANTHER" id="PTHR19959:SF119">
    <property type="entry name" value="FUNGAL LIPASE-LIKE DOMAIN-CONTAINING PROTEIN"/>
    <property type="match status" value="1"/>
</dbReference>
<gene>
    <name evidence="4" type="ORF">NPX13_g3264</name>
</gene>
<feature type="region of interest" description="Disordered" evidence="2">
    <location>
        <begin position="2383"/>
        <end position="2408"/>
    </location>
</feature>
<organism evidence="4 5">
    <name type="scientific">Xylaria arbuscula</name>
    <dbReference type="NCBI Taxonomy" id="114810"/>
    <lineage>
        <taxon>Eukaryota</taxon>
        <taxon>Fungi</taxon>
        <taxon>Dikarya</taxon>
        <taxon>Ascomycota</taxon>
        <taxon>Pezizomycotina</taxon>
        <taxon>Sordariomycetes</taxon>
        <taxon>Xylariomycetidae</taxon>
        <taxon>Xylariales</taxon>
        <taxon>Xylariaceae</taxon>
        <taxon>Xylaria</taxon>
    </lineage>
</organism>
<evidence type="ECO:0000256" key="2">
    <source>
        <dbReference type="SAM" id="MobiDB-lite"/>
    </source>
</evidence>
<feature type="domain" description="CHAT" evidence="3">
    <location>
        <begin position="866"/>
        <end position="1136"/>
    </location>
</feature>
<feature type="compositionally biased region" description="Basic and acidic residues" evidence="2">
    <location>
        <begin position="2394"/>
        <end position="2408"/>
    </location>
</feature>
<sequence>MAELDHAVQAARECLSTTPADHPDLLGRIDDLGYLLGKKYDCLGGWPDLEEAILVSRAAVDATPDNHPDMPPRLFSLSLALSDKYLKTKAVADLDEAIQACRKAVHATPLNHPQRARRLSMLGKVLRERYFEFPTTALLTEAIRIHWRTFEAAPYDHPDRFMYLYYLGIFLHDRYLGTNLLTDIEEAVKVSWDAVRAIPGDHPHRVLFLVLLIKQLHAKYLKTKELQDLDEVIRVSRDVVEATSGCHQDKPSQLERLARLLSHRCRIEYSETIINETIEVHRRVLDSMSASSPLRAKAEVLSTLGDLFHEKYEKGGRRQEDLDSAIQLARDVLRRTSSNDSNRGRYLNSLGIKLGARFGETGVLSDIELAIRLIQNAIDVKSESEENRKIWLLNSSRLLRDKYYFTRNTHDFQNSVKAIRKLIEASPPGDPDRFGHLKELVRLLNLMHSITGDSPVQDLELLRFAQEVVISIPADQDIEGEPLILLGGWIRERHTVTWDMRDLDEAIRLIREGIRLLPESHTKKAFYLNHLAHALIDKFSRTNEQHTVDEALQLGRVLRGKYFETGEKSDFENAIGLLRDAAGRLPEDTKHKAEASLELAEHLRVRWEQSGVSTDVEEAITCYKAVLDQRNAETMLRIQAGIRGLDLCASASRWELACYMGELAVCLIRRLTPRSLRNTDRQDRLGHIVGLASGSAAVALQAGRSRLAFDLLEEGRGLLISSVEDLRWDVTELRKYHPELASEFIRLREQLDLQPPHLSSFDDLLGQIGPSPNRISQRHDIAAQLDDLVMEVQRLPGYWGFMAPPNDRDVRDAAVLGPIVIVNVSKYRCDAIIVQTSQTTVLPLPLLRSSDVELYIRNNNTGSLEVLEWLWYSIACPVLNFLGFTHPPACGEEWPHVWWIPTGTLTRFPLHAAGLHMSGSADTVIDRVMSSYSLTVKSMIRGRQRCSTHPTYPIPRKAVLVAMETTPGHPRKLPGATREIDFVKSLCSSMGLPTVVPAPEKQSVTSHLTNCAVFHFAGHGHTDPQDPSQSYLLLQDWRSDPLTVSTLLDINLRHNLPFLAYLSACGTGEVKDSRFLDESIHLISACQLAGFRHTIGTLWNVKDETSVEMARLTYESLRNEGLKDEAVCKCLHSATRTLRDSWLKSMAQPERAETGCGDMFQDNAQNGGSGVHEMPRDVVSTNALEDLDACIQHYRAAVDLAPTECPEQAERLFNIGVAQHHRYEITNDIANLETAIQRHIDCLVLTPVDHPSRGTRLQELGTVYSDKYQHTKLPVDLDRAIRTLEEALDALQEGATDRDRCLELAGVVYYFRYLNARVPNDLDVAIRHKRNGLTITPGSHPDRARRHIGLGILYLEKSHVMEPATHLELSVSQFEASLALTPDGHPERFSSLKCLGLVHQARYRETKVIADLSNAVQYFQRALDATPRDHPDLFSQLHNLGISYRDRYEQLHEPSDLESAIRNMQDATKIMPKDHADRAARLYALGTAHLNKSKGSIIQDIDEAIRCFEETLSIIPSDRVDKGSVLYSLGVSHARKYHNLGTVIDLNRSIQLFQESVDESTDDDQDRADRLEYLGSAYHNKYHKTGALDDLELGLQRHNEALRITPLHASTRASKLHHVGMIYRDRYIKTGTTLDLDRAIQNMREAVDVMDNDHPDKPVYLQGLGTGYRDRYHNSGAIVDLEIAIQLYHDALDATSDTHVDRASRLQSLGFGYKEKYQRDDDLADLERSIDLFQKAVDATPEDRPDRADRLHFLGSGYYDIYNGSEELSDLEKALATFQDALRLTPEGHVHYASRFDTLCITHLSVYKKIGAMDNLEAAISMGMKAIDETPEGSPDLAGRLQNSAMSHYYRFLQLQDKKDLEHVIRQLHDALFHQPSFTRARIEAGKMLLSILGEAEDWSSAYQIGLVLVPLISQLTPRSLQNSDKQHFVAKIFGIASDAAAAALMVGKLPYEAVQLLELGRGTIMGSSYDLRTDLSTLSAQYPELAQSYVHHRDLLFAPTMTNYEIDNYPNEERVRQMSDKRHQASQDMDNLIQAIRNMPGFEEFLMPPSERQLKSAAISGPVVIINVSDYRCDALIIESECIKCERLPSLQSSDITARAELLTAAYINRELLEWLWNSIAKPVLSSLGLNESPHDSWPRIWWIPTGPLVKFPIHAAGEYLGDSSQTVLDRVISSYAPSIRGLIEARQNASKVERRPERAVLIGMQELVYALREVDQLAEICNTIPLNVLKPPPTRKQVLEALDKCDIFHFAGHGRINPLDPLRSGLVLRDDILTVADLLEKNLGPHRPVLAYLSACGTGQVKREDLIDESLHLISGCQLAGFQHVIGTLWEANDALCADVSVSAYEWIRRKNMSNDSYSEGLHHAVRDARNAWMSKSENRLRRRASTIDTSDPQRHASSGKEPRDVIGFDDEEESLNWATYVHFGV</sequence>
<proteinExistence type="predicted"/>
<feature type="domain" description="CHAT" evidence="3">
    <location>
        <begin position="2112"/>
        <end position="2427"/>
    </location>
</feature>
<keyword evidence="5" id="KW-1185">Reference proteome</keyword>
<dbReference type="Gene3D" id="1.25.40.10">
    <property type="entry name" value="Tetratricopeptide repeat domain"/>
    <property type="match status" value="5"/>
</dbReference>
<name>A0A9W8NJ21_9PEZI</name>
<dbReference type="PANTHER" id="PTHR19959">
    <property type="entry name" value="KINESIN LIGHT CHAIN"/>
    <property type="match status" value="1"/>
</dbReference>
<dbReference type="InterPro" id="IPR011990">
    <property type="entry name" value="TPR-like_helical_dom_sf"/>
</dbReference>
<dbReference type="SUPFAM" id="SSF48452">
    <property type="entry name" value="TPR-like"/>
    <property type="match status" value="3"/>
</dbReference>
<dbReference type="InterPro" id="IPR019734">
    <property type="entry name" value="TPR_rpt"/>
</dbReference>
<feature type="repeat" description="TPR" evidence="1">
    <location>
        <begin position="1755"/>
        <end position="1788"/>
    </location>
</feature>
<dbReference type="VEuPathDB" id="FungiDB:F4678DRAFT_455706"/>
<evidence type="ECO:0000259" key="3">
    <source>
        <dbReference type="Pfam" id="PF12770"/>
    </source>
</evidence>
<keyword evidence="1" id="KW-0802">TPR repeat</keyword>
<dbReference type="PROSITE" id="PS50005">
    <property type="entry name" value="TPR"/>
    <property type="match status" value="1"/>
</dbReference>
<comment type="caution">
    <text evidence="4">The sequence shown here is derived from an EMBL/GenBank/DDBJ whole genome shotgun (WGS) entry which is preliminary data.</text>
</comment>